<keyword evidence="2" id="KW-1185">Reference proteome</keyword>
<proteinExistence type="predicted"/>
<dbReference type="EMBL" id="BPVZ01000502">
    <property type="protein sequence ID" value="GKV51480.1"/>
    <property type="molecule type" value="Genomic_DNA"/>
</dbReference>
<sequence length="126" mass="14493">MKKAHYPPYKSVEWMVVEKIEMIKKQEDNHKLGDSSFHTTDKKSQMMVLEAEEVEMLPKAKEVEMLPEAKKVKGGRAPPLAPLWLRHCFVVKCVLKHYKLDPGQPKSRSDTGSFMEYNLSAIFLAC</sequence>
<name>A0AAV5MPK1_9ROSI</name>
<dbReference type="Proteomes" id="UP001054252">
    <property type="component" value="Unassembled WGS sequence"/>
</dbReference>
<accession>A0AAV5MPK1</accession>
<protein>
    <submittedName>
        <fullName evidence="1">Uncharacterized protein</fullName>
    </submittedName>
</protein>
<organism evidence="1 2">
    <name type="scientific">Rubroshorea leprosula</name>
    <dbReference type="NCBI Taxonomy" id="152421"/>
    <lineage>
        <taxon>Eukaryota</taxon>
        <taxon>Viridiplantae</taxon>
        <taxon>Streptophyta</taxon>
        <taxon>Embryophyta</taxon>
        <taxon>Tracheophyta</taxon>
        <taxon>Spermatophyta</taxon>
        <taxon>Magnoliopsida</taxon>
        <taxon>eudicotyledons</taxon>
        <taxon>Gunneridae</taxon>
        <taxon>Pentapetalae</taxon>
        <taxon>rosids</taxon>
        <taxon>malvids</taxon>
        <taxon>Malvales</taxon>
        <taxon>Dipterocarpaceae</taxon>
        <taxon>Rubroshorea</taxon>
    </lineage>
</organism>
<evidence type="ECO:0000313" key="2">
    <source>
        <dbReference type="Proteomes" id="UP001054252"/>
    </source>
</evidence>
<evidence type="ECO:0000313" key="1">
    <source>
        <dbReference type="EMBL" id="GKV51480.1"/>
    </source>
</evidence>
<gene>
    <name evidence="1" type="ORF">SLEP1_g58131</name>
</gene>
<comment type="caution">
    <text evidence="1">The sequence shown here is derived from an EMBL/GenBank/DDBJ whole genome shotgun (WGS) entry which is preliminary data.</text>
</comment>
<dbReference type="AlphaFoldDB" id="A0AAV5MPK1"/>
<reference evidence="1 2" key="1">
    <citation type="journal article" date="2021" name="Commun. Biol.">
        <title>The genome of Shorea leprosula (Dipterocarpaceae) highlights the ecological relevance of drought in aseasonal tropical rainforests.</title>
        <authorList>
            <person name="Ng K.K.S."/>
            <person name="Kobayashi M.J."/>
            <person name="Fawcett J.A."/>
            <person name="Hatakeyama M."/>
            <person name="Paape T."/>
            <person name="Ng C.H."/>
            <person name="Ang C.C."/>
            <person name="Tnah L.H."/>
            <person name="Lee C.T."/>
            <person name="Nishiyama T."/>
            <person name="Sese J."/>
            <person name="O'Brien M.J."/>
            <person name="Copetti D."/>
            <person name="Mohd Noor M.I."/>
            <person name="Ong R.C."/>
            <person name="Putra M."/>
            <person name="Sireger I.Z."/>
            <person name="Indrioko S."/>
            <person name="Kosugi Y."/>
            <person name="Izuno A."/>
            <person name="Isagi Y."/>
            <person name="Lee S.L."/>
            <person name="Shimizu K.K."/>
        </authorList>
    </citation>
    <scope>NUCLEOTIDE SEQUENCE [LARGE SCALE GENOMIC DNA]</scope>
    <source>
        <strain evidence="1">214</strain>
    </source>
</reference>